<keyword evidence="2" id="KW-1185">Reference proteome</keyword>
<proteinExistence type="predicted"/>
<name>A0A5B7SPQ1_9FLAO</name>
<accession>A0A5B7SPQ1</accession>
<gene>
    <name evidence="1" type="ORF">FGM00_11260</name>
</gene>
<evidence type="ECO:0000313" key="1">
    <source>
        <dbReference type="EMBL" id="QCX00655.1"/>
    </source>
</evidence>
<protein>
    <submittedName>
        <fullName evidence="1">Uncharacterized protein</fullName>
    </submittedName>
</protein>
<dbReference type="EMBL" id="CP040710">
    <property type="protein sequence ID" value="QCX00655.1"/>
    <property type="molecule type" value="Genomic_DNA"/>
</dbReference>
<dbReference type="Proteomes" id="UP000310017">
    <property type="component" value="Chromosome"/>
</dbReference>
<evidence type="ECO:0000313" key="2">
    <source>
        <dbReference type="Proteomes" id="UP000310017"/>
    </source>
</evidence>
<dbReference type="AlphaFoldDB" id="A0A5B7SPQ1"/>
<dbReference type="KEGG" id="asag:FGM00_11260"/>
<sequence>MNKTALRAQWLRWANKTRLFFRVVILIFIKSLTFEKEKPKAPHKDGNKKKTSGLLSAAKFLFRLLGTSVTKDGKQLVKNARTRNFKTWARVKEDMKNWYENLLNEAKGITPMGNLPEKAEQ</sequence>
<dbReference type="RefSeq" id="WP_138853000.1">
    <property type="nucleotide sequence ID" value="NZ_CP040710.1"/>
</dbReference>
<organism evidence="1 2">
    <name type="scientific">Aggregatimonas sangjinii</name>
    <dbReference type="NCBI Taxonomy" id="2583587"/>
    <lineage>
        <taxon>Bacteria</taxon>
        <taxon>Pseudomonadati</taxon>
        <taxon>Bacteroidota</taxon>
        <taxon>Flavobacteriia</taxon>
        <taxon>Flavobacteriales</taxon>
        <taxon>Flavobacteriaceae</taxon>
        <taxon>Aggregatimonas</taxon>
    </lineage>
</organism>
<reference evidence="1 2" key="1">
    <citation type="submission" date="2019-05" db="EMBL/GenBank/DDBJ databases">
        <title>Genome sequencing of F202Z8.</title>
        <authorList>
            <person name="Kwon Y.M."/>
        </authorList>
    </citation>
    <scope>NUCLEOTIDE SEQUENCE [LARGE SCALE GENOMIC DNA]</scope>
    <source>
        <strain evidence="1 2">F202Z8</strain>
    </source>
</reference>